<dbReference type="PIRSF" id="PIRSF006092">
    <property type="entry name" value="GreA_GreB"/>
    <property type="match status" value="1"/>
</dbReference>
<dbReference type="RefSeq" id="WP_091670489.1">
    <property type="nucleotide sequence ID" value="NZ_FOKG01000002.1"/>
</dbReference>
<keyword evidence="2" id="KW-0251">Elongation factor</keyword>
<sequence>MSSTGGLNPATRARLEQELAQLQEQHAELAPRFGEESVGDSADQADMLERAETAAWMERRMHEIRELLRSGPDAEDYAVAPGTEVKLRFADGSEDTMRIIAIAEEAVDDADALTLDSPLGKAVAAHGPGDKITYRTPRGEATAEILEMTPPK</sequence>
<dbReference type="GO" id="GO:0032784">
    <property type="term" value="P:regulation of DNA-templated transcription elongation"/>
    <property type="evidence" value="ECO:0007669"/>
    <property type="project" value="InterPro"/>
</dbReference>
<dbReference type="AlphaFoldDB" id="A0A1I0WX24"/>
<dbReference type="GO" id="GO:0003746">
    <property type="term" value="F:translation elongation factor activity"/>
    <property type="evidence" value="ECO:0007669"/>
    <property type="project" value="UniProtKB-KW"/>
</dbReference>
<dbReference type="GO" id="GO:0006354">
    <property type="term" value="P:DNA-templated transcription elongation"/>
    <property type="evidence" value="ECO:0007669"/>
    <property type="project" value="TreeGrafter"/>
</dbReference>
<evidence type="ECO:0000313" key="3">
    <source>
        <dbReference type="Proteomes" id="UP000243799"/>
    </source>
</evidence>
<protein>
    <submittedName>
        <fullName evidence="2">Transcription elongation factor, GreA/GreB family</fullName>
    </submittedName>
</protein>
<gene>
    <name evidence="2" type="ORF">SAMN05216266_102281</name>
</gene>
<organism evidence="2 3">
    <name type="scientific">Amycolatopsis marina</name>
    <dbReference type="NCBI Taxonomy" id="490629"/>
    <lineage>
        <taxon>Bacteria</taxon>
        <taxon>Bacillati</taxon>
        <taxon>Actinomycetota</taxon>
        <taxon>Actinomycetes</taxon>
        <taxon>Pseudonocardiales</taxon>
        <taxon>Pseudonocardiaceae</taxon>
        <taxon>Amycolatopsis</taxon>
    </lineage>
</organism>
<evidence type="ECO:0000259" key="1">
    <source>
        <dbReference type="Pfam" id="PF01272"/>
    </source>
</evidence>
<dbReference type="GO" id="GO:0003677">
    <property type="term" value="F:DNA binding"/>
    <property type="evidence" value="ECO:0007669"/>
    <property type="project" value="InterPro"/>
</dbReference>
<dbReference type="InterPro" id="IPR001437">
    <property type="entry name" value="Tscrpt_elong_fac_GreA/B_C"/>
</dbReference>
<dbReference type="EMBL" id="FOKG01000002">
    <property type="protein sequence ID" value="SFA93181.1"/>
    <property type="molecule type" value="Genomic_DNA"/>
</dbReference>
<dbReference type="Pfam" id="PF01272">
    <property type="entry name" value="GreA_GreB"/>
    <property type="match status" value="1"/>
</dbReference>
<dbReference type="PANTHER" id="PTHR30437:SF4">
    <property type="entry name" value="TRANSCRIPTION ELONGATION FACTOR GREA"/>
    <property type="match status" value="1"/>
</dbReference>
<dbReference type="OrthoDB" id="3823115at2"/>
<dbReference type="Proteomes" id="UP000243799">
    <property type="component" value="Unassembled WGS sequence"/>
</dbReference>
<dbReference type="InterPro" id="IPR036953">
    <property type="entry name" value="GreA/GreB_C_sf"/>
</dbReference>
<feature type="domain" description="Transcription elongation factor GreA/GreB C-terminal" evidence="1">
    <location>
        <begin position="78"/>
        <end position="149"/>
    </location>
</feature>
<keyword evidence="3" id="KW-1185">Reference proteome</keyword>
<dbReference type="PANTHER" id="PTHR30437">
    <property type="entry name" value="TRANSCRIPTION ELONGATION FACTOR GREA"/>
    <property type="match status" value="1"/>
</dbReference>
<proteinExistence type="predicted"/>
<dbReference type="GO" id="GO:0070063">
    <property type="term" value="F:RNA polymerase binding"/>
    <property type="evidence" value="ECO:0007669"/>
    <property type="project" value="InterPro"/>
</dbReference>
<dbReference type="SUPFAM" id="SSF54534">
    <property type="entry name" value="FKBP-like"/>
    <property type="match status" value="1"/>
</dbReference>
<evidence type="ECO:0000313" key="2">
    <source>
        <dbReference type="EMBL" id="SFA93181.1"/>
    </source>
</evidence>
<dbReference type="STRING" id="490629.SAMN05216266_102281"/>
<accession>A0A1I0WX24</accession>
<dbReference type="InterPro" id="IPR023459">
    <property type="entry name" value="Tscrpt_elong_fac_GreA/B_fam"/>
</dbReference>
<name>A0A1I0WX24_9PSEU</name>
<dbReference type="Gene3D" id="3.10.50.30">
    <property type="entry name" value="Transcription elongation factor, GreA/GreB, C-terminal domain"/>
    <property type="match status" value="1"/>
</dbReference>
<keyword evidence="2" id="KW-0648">Protein biosynthesis</keyword>
<dbReference type="NCBIfam" id="NF004548">
    <property type="entry name" value="PRK05892.1"/>
    <property type="match status" value="1"/>
</dbReference>
<reference evidence="3" key="1">
    <citation type="submission" date="2016-10" db="EMBL/GenBank/DDBJ databases">
        <authorList>
            <person name="Varghese N."/>
            <person name="Submissions S."/>
        </authorList>
    </citation>
    <scope>NUCLEOTIDE SEQUENCE [LARGE SCALE GENOMIC DNA]</scope>
    <source>
        <strain evidence="3">CGMCC 4.3568</strain>
    </source>
</reference>